<keyword evidence="1" id="KW-0678">Repressor</keyword>
<organism evidence="8 9">
    <name type="scientific">Salininema proteolyticum</name>
    <dbReference type="NCBI Taxonomy" id="1607685"/>
    <lineage>
        <taxon>Bacteria</taxon>
        <taxon>Bacillati</taxon>
        <taxon>Actinomycetota</taxon>
        <taxon>Actinomycetes</taxon>
        <taxon>Glycomycetales</taxon>
        <taxon>Glycomycetaceae</taxon>
        <taxon>Salininema</taxon>
    </lineage>
</organism>
<dbReference type="InterPro" id="IPR039538">
    <property type="entry name" value="BetI_C"/>
</dbReference>
<evidence type="ECO:0000256" key="1">
    <source>
        <dbReference type="ARBA" id="ARBA00022491"/>
    </source>
</evidence>
<reference evidence="9" key="1">
    <citation type="journal article" date="2019" name="Int. J. Syst. Evol. Microbiol.">
        <title>The Global Catalogue of Microorganisms (GCM) 10K type strain sequencing project: providing services to taxonomists for standard genome sequencing and annotation.</title>
        <authorList>
            <consortium name="The Broad Institute Genomics Platform"/>
            <consortium name="The Broad Institute Genome Sequencing Center for Infectious Disease"/>
            <person name="Wu L."/>
            <person name="Ma J."/>
        </authorList>
    </citation>
    <scope>NUCLEOTIDE SEQUENCE [LARGE SCALE GENOMIC DNA]</scope>
    <source>
        <strain evidence="9">IBRC-M 10908</strain>
    </source>
</reference>
<dbReference type="EMBL" id="JBHSDK010000002">
    <property type="protein sequence ID" value="MFC4333954.1"/>
    <property type="molecule type" value="Genomic_DNA"/>
</dbReference>
<dbReference type="SUPFAM" id="SSF48498">
    <property type="entry name" value="Tetracyclin repressor-like, C-terminal domain"/>
    <property type="match status" value="1"/>
</dbReference>
<evidence type="ECO:0000256" key="2">
    <source>
        <dbReference type="ARBA" id="ARBA00023015"/>
    </source>
</evidence>
<evidence type="ECO:0000256" key="6">
    <source>
        <dbReference type="SAM" id="MobiDB-lite"/>
    </source>
</evidence>
<keyword evidence="4" id="KW-0804">Transcription</keyword>
<evidence type="ECO:0000313" key="8">
    <source>
        <dbReference type="EMBL" id="MFC4333954.1"/>
    </source>
</evidence>
<gene>
    <name evidence="8" type="ORF">ACFPET_01935</name>
</gene>
<dbReference type="SUPFAM" id="SSF46689">
    <property type="entry name" value="Homeodomain-like"/>
    <property type="match status" value="1"/>
</dbReference>
<protein>
    <submittedName>
        <fullName evidence="8">TetR/AcrR family transcriptional regulator</fullName>
    </submittedName>
</protein>
<proteinExistence type="predicted"/>
<dbReference type="RefSeq" id="WP_380617692.1">
    <property type="nucleotide sequence ID" value="NZ_JBHSDK010000002.1"/>
</dbReference>
<dbReference type="PANTHER" id="PTHR47506">
    <property type="entry name" value="TRANSCRIPTIONAL REGULATORY PROTEIN"/>
    <property type="match status" value="1"/>
</dbReference>
<dbReference type="InterPro" id="IPR001647">
    <property type="entry name" value="HTH_TetR"/>
</dbReference>
<keyword evidence="3 5" id="KW-0238">DNA-binding</keyword>
<dbReference type="PRINTS" id="PR00455">
    <property type="entry name" value="HTHTETR"/>
</dbReference>
<evidence type="ECO:0000256" key="4">
    <source>
        <dbReference type="ARBA" id="ARBA00023163"/>
    </source>
</evidence>
<comment type="caution">
    <text evidence="8">The sequence shown here is derived from an EMBL/GenBank/DDBJ whole genome shotgun (WGS) entry which is preliminary data.</text>
</comment>
<evidence type="ECO:0000256" key="3">
    <source>
        <dbReference type="ARBA" id="ARBA00023125"/>
    </source>
</evidence>
<keyword evidence="2" id="KW-0805">Transcription regulation</keyword>
<feature type="compositionally biased region" description="Low complexity" evidence="6">
    <location>
        <begin position="248"/>
        <end position="260"/>
    </location>
</feature>
<feature type="region of interest" description="Disordered" evidence="6">
    <location>
        <begin position="206"/>
        <end position="260"/>
    </location>
</feature>
<dbReference type="Proteomes" id="UP001595823">
    <property type="component" value="Unassembled WGS sequence"/>
</dbReference>
<dbReference type="Pfam" id="PF13977">
    <property type="entry name" value="TetR_C_6"/>
    <property type="match status" value="1"/>
</dbReference>
<evidence type="ECO:0000256" key="5">
    <source>
        <dbReference type="PROSITE-ProRule" id="PRU00335"/>
    </source>
</evidence>
<sequence length="260" mass="28135">MKQANIIKPRNPDEWRILKAAAETFLEKGFTATTMTDLVASTGLNRATLYSGYGSKHQIYIQAMEHLQFDSRPRWEAVLSLEPGPAHSLASILSALLDLAPKMSDGEFFTRAAVELGDDPATARRIASYWDHMKADLTELFKRAQNSGQLPENRRPEAAAALIVTLVQGRYVAGAIDPEHRDEDQAQLGKALADLLLEAVTPVAGRGAGRRRASCHKPPEAPVPGREDGPAQSAGESPGRGHLRRRPASASLSPTAATRS</sequence>
<feature type="domain" description="HTH tetR-type" evidence="7">
    <location>
        <begin position="11"/>
        <end position="71"/>
    </location>
</feature>
<dbReference type="PROSITE" id="PS50977">
    <property type="entry name" value="HTH_TETR_2"/>
    <property type="match status" value="1"/>
</dbReference>
<accession>A0ABV8TT87</accession>
<dbReference type="InterPro" id="IPR036271">
    <property type="entry name" value="Tet_transcr_reg_TetR-rel_C_sf"/>
</dbReference>
<evidence type="ECO:0000313" key="9">
    <source>
        <dbReference type="Proteomes" id="UP001595823"/>
    </source>
</evidence>
<name>A0ABV8TT87_9ACTN</name>
<dbReference type="PANTHER" id="PTHR47506:SF10">
    <property type="entry name" value="TRANSCRIPTIONAL REGULATORY PROTEIN"/>
    <property type="match status" value="1"/>
</dbReference>
<dbReference type="Gene3D" id="1.10.357.10">
    <property type="entry name" value="Tetracycline Repressor, domain 2"/>
    <property type="match status" value="1"/>
</dbReference>
<dbReference type="Pfam" id="PF00440">
    <property type="entry name" value="TetR_N"/>
    <property type="match status" value="1"/>
</dbReference>
<dbReference type="Gene3D" id="1.10.10.60">
    <property type="entry name" value="Homeodomain-like"/>
    <property type="match status" value="1"/>
</dbReference>
<dbReference type="InterPro" id="IPR009057">
    <property type="entry name" value="Homeodomain-like_sf"/>
</dbReference>
<keyword evidence="9" id="KW-1185">Reference proteome</keyword>
<feature type="DNA-binding region" description="H-T-H motif" evidence="5">
    <location>
        <begin position="34"/>
        <end position="53"/>
    </location>
</feature>
<evidence type="ECO:0000259" key="7">
    <source>
        <dbReference type="PROSITE" id="PS50977"/>
    </source>
</evidence>